<sequence length="75" mass="7865">MYTGCKGSSVTVFIHLEHSESNGKRMKVAGSCDDNDGSKAEVEASSAADNKPAEESTQPSEPPKQEGAKLLIAIV</sequence>
<comment type="caution">
    <text evidence="2">The sequence shown here is derived from an EMBL/GenBank/DDBJ whole genome shotgun (WGS) entry which is preliminary data.</text>
</comment>
<proteinExistence type="predicted"/>
<feature type="region of interest" description="Disordered" evidence="1">
    <location>
        <begin position="20"/>
        <end position="67"/>
    </location>
</feature>
<dbReference type="AlphaFoldDB" id="A0AAW2DD24"/>
<keyword evidence="3" id="KW-1185">Reference proteome</keyword>
<evidence type="ECO:0000313" key="2">
    <source>
        <dbReference type="EMBL" id="KAL0008505.1"/>
    </source>
</evidence>
<name>A0AAW2DD24_9ROSI</name>
<dbReference type="Proteomes" id="UP001459277">
    <property type="component" value="Unassembled WGS sequence"/>
</dbReference>
<accession>A0AAW2DD24</accession>
<dbReference type="EMBL" id="JAZDWU010000003">
    <property type="protein sequence ID" value="KAL0008505.1"/>
    <property type="molecule type" value="Genomic_DNA"/>
</dbReference>
<organism evidence="2 3">
    <name type="scientific">Lithocarpus litseifolius</name>
    <dbReference type="NCBI Taxonomy" id="425828"/>
    <lineage>
        <taxon>Eukaryota</taxon>
        <taxon>Viridiplantae</taxon>
        <taxon>Streptophyta</taxon>
        <taxon>Embryophyta</taxon>
        <taxon>Tracheophyta</taxon>
        <taxon>Spermatophyta</taxon>
        <taxon>Magnoliopsida</taxon>
        <taxon>eudicotyledons</taxon>
        <taxon>Gunneridae</taxon>
        <taxon>Pentapetalae</taxon>
        <taxon>rosids</taxon>
        <taxon>fabids</taxon>
        <taxon>Fagales</taxon>
        <taxon>Fagaceae</taxon>
        <taxon>Lithocarpus</taxon>
    </lineage>
</organism>
<reference evidence="2 3" key="1">
    <citation type="submission" date="2024-01" db="EMBL/GenBank/DDBJ databases">
        <title>A telomere-to-telomere, gap-free genome of sweet tea (Lithocarpus litseifolius).</title>
        <authorList>
            <person name="Zhou J."/>
        </authorList>
    </citation>
    <scope>NUCLEOTIDE SEQUENCE [LARGE SCALE GENOMIC DNA]</scope>
    <source>
        <strain evidence="2">Zhou-2022a</strain>
        <tissue evidence="2">Leaf</tissue>
    </source>
</reference>
<protein>
    <submittedName>
        <fullName evidence="2">Uncharacterized protein</fullName>
    </submittedName>
</protein>
<evidence type="ECO:0000256" key="1">
    <source>
        <dbReference type="SAM" id="MobiDB-lite"/>
    </source>
</evidence>
<evidence type="ECO:0000313" key="3">
    <source>
        <dbReference type="Proteomes" id="UP001459277"/>
    </source>
</evidence>
<gene>
    <name evidence="2" type="ORF">SO802_010007</name>
</gene>